<name>A0A9P3EQK7_9EURO</name>
<dbReference type="GeneID" id="66999249"/>
<keyword evidence="3 6" id="KW-1133">Transmembrane helix</keyword>
<proteinExistence type="predicted"/>
<keyword evidence="4 6" id="KW-0472">Membrane</keyword>
<gene>
    <name evidence="7" type="ORF">Asppvi_000636</name>
</gene>
<dbReference type="Proteomes" id="UP001043456">
    <property type="component" value="Unassembled WGS sequence"/>
</dbReference>
<sequence>MSTNGYENCVAGTFYGFTNNQNNTFHPGDTFDLQWGAIDGGTKSLNISLARQGGALLSQIAVGAVFNTSSNLYRLVTNKTANCTLEQYTWTIPTNFNTTNPQYQFGLFDASAKLGTGGNGLYGWLAWSPFFYVRDKSNVLMTSTSTNALLTGTGTAATLTASASTSATSTPTDGRTDSSNSKTLGIGVGVGVGGAAVILLVLLAVFFTRRRRRKYIPAQGEPNPTETSGMPVELPGQELSQGRKDTGSNRLYEMPG</sequence>
<reference evidence="7 8" key="1">
    <citation type="submission" date="2018-10" db="EMBL/GenBank/DDBJ databases">
        <title>Pan-genome distribution and transcriptional activeness of fungal secondary metabolism genes in Aspergillus section Fumigati.</title>
        <authorList>
            <person name="Takahashi H."/>
            <person name="Umemura M."/>
            <person name="Ninomiya A."/>
            <person name="Kusuya Y."/>
            <person name="Urayama S."/>
            <person name="Shimizu M."/>
            <person name="Watanabe A."/>
            <person name="Kamei K."/>
            <person name="Yaguchi T."/>
            <person name="Hagiwara D."/>
        </authorList>
    </citation>
    <scope>NUCLEOTIDE SEQUENCE [LARGE SCALE GENOMIC DNA]</scope>
    <source>
        <strain evidence="7 8">IFM 55266</strain>
    </source>
</reference>
<evidence type="ECO:0000256" key="3">
    <source>
        <dbReference type="ARBA" id="ARBA00022989"/>
    </source>
</evidence>
<keyword evidence="2 6" id="KW-0812">Transmembrane</keyword>
<evidence type="ECO:0000256" key="6">
    <source>
        <dbReference type="SAM" id="Phobius"/>
    </source>
</evidence>
<evidence type="ECO:0000256" key="4">
    <source>
        <dbReference type="ARBA" id="ARBA00023136"/>
    </source>
</evidence>
<dbReference type="GO" id="GO:0016020">
    <property type="term" value="C:membrane"/>
    <property type="evidence" value="ECO:0007669"/>
    <property type="project" value="UniProtKB-SubCell"/>
</dbReference>
<evidence type="ECO:0008006" key="9">
    <source>
        <dbReference type="Google" id="ProtNLM"/>
    </source>
</evidence>
<feature type="region of interest" description="Disordered" evidence="5">
    <location>
        <begin position="217"/>
        <end position="256"/>
    </location>
</feature>
<dbReference type="RefSeq" id="XP_043152880.1">
    <property type="nucleotide sequence ID" value="XM_043296945.1"/>
</dbReference>
<comment type="subcellular location">
    <subcellularLocation>
        <location evidence="1">Membrane</location>
        <topology evidence="1">Single-pass membrane protein</topology>
    </subcellularLocation>
</comment>
<feature type="region of interest" description="Disordered" evidence="5">
    <location>
        <begin position="162"/>
        <end position="182"/>
    </location>
</feature>
<comment type="caution">
    <text evidence="7">The sequence shown here is derived from an EMBL/GenBank/DDBJ whole genome shotgun (WGS) entry which is preliminary data.</text>
</comment>
<dbReference type="InterPro" id="IPR051694">
    <property type="entry name" value="Immunoregulatory_rcpt-like"/>
</dbReference>
<evidence type="ECO:0000256" key="1">
    <source>
        <dbReference type="ARBA" id="ARBA00004167"/>
    </source>
</evidence>
<feature type="compositionally biased region" description="Polar residues" evidence="5">
    <location>
        <begin position="171"/>
        <end position="182"/>
    </location>
</feature>
<dbReference type="AlphaFoldDB" id="A0A9P3EQK7"/>
<evidence type="ECO:0000313" key="7">
    <source>
        <dbReference type="EMBL" id="GIJ82133.1"/>
    </source>
</evidence>
<protein>
    <recommendedName>
        <fullName evidence="9">Mid2 domain-containing protein</fullName>
    </recommendedName>
</protein>
<dbReference type="EMBL" id="BHVY01000001">
    <property type="protein sequence ID" value="GIJ82133.1"/>
    <property type="molecule type" value="Genomic_DNA"/>
</dbReference>
<dbReference type="PANTHER" id="PTHR15549">
    <property type="entry name" value="PAIRED IMMUNOGLOBULIN-LIKE TYPE 2 RECEPTOR"/>
    <property type="match status" value="1"/>
</dbReference>
<evidence type="ECO:0000256" key="5">
    <source>
        <dbReference type="SAM" id="MobiDB-lite"/>
    </source>
</evidence>
<dbReference type="OrthoDB" id="4356293at2759"/>
<evidence type="ECO:0000256" key="2">
    <source>
        <dbReference type="ARBA" id="ARBA00022692"/>
    </source>
</evidence>
<organism evidence="7 8">
    <name type="scientific">Aspergillus pseudoviridinutans</name>
    <dbReference type="NCBI Taxonomy" id="1517512"/>
    <lineage>
        <taxon>Eukaryota</taxon>
        <taxon>Fungi</taxon>
        <taxon>Dikarya</taxon>
        <taxon>Ascomycota</taxon>
        <taxon>Pezizomycotina</taxon>
        <taxon>Eurotiomycetes</taxon>
        <taxon>Eurotiomycetidae</taxon>
        <taxon>Eurotiales</taxon>
        <taxon>Aspergillaceae</taxon>
        <taxon>Aspergillus</taxon>
        <taxon>Aspergillus subgen. Fumigati</taxon>
    </lineage>
</organism>
<dbReference type="GO" id="GO:0071944">
    <property type="term" value="C:cell periphery"/>
    <property type="evidence" value="ECO:0007669"/>
    <property type="project" value="UniProtKB-ARBA"/>
</dbReference>
<accession>A0A9P3EQK7</accession>
<keyword evidence="8" id="KW-1185">Reference proteome</keyword>
<evidence type="ECO:0000313" key="8">
    <source>
        <dbReference type="Proteomes" id="UP001043456"/>
    </source>
</evidence>
<feature type="transmembrane region" description="Helical" evidence="6">
    <location>
        <begin position="184"/>
        <end position="207"/>
    </location>
</feature>